<evidence type="ECO:0000313" key="1">
    <source>
        <dbReference type="EMBL" id="OMH84937.1"/>
    </source>
</evidence>
<dbReference type="EMBL" id="LSSK01000129">
    <property type="protein sequence ID" value="OMH84937.1"/>
    <property type="molecule type" value="Genomic_DNA"/>
</dbReference>
<protein>
    <submittedName>
        <fullName evidence="1">Uncharacterized protein</fullName>
    </submittedName>
</protein>
<gene>
    <name evidence="1" type="ORF">AX774_g1527</name>
</gene>
<organism evidence="1 2">
    <name type="scientific">Zancudomyces culisetae</name>
    <name type="common">Gut fungus</name>
    <name type="synonym">Smittium culisetae</name>
    <dbReference type="NCBI Taxonomy" id="1213189"/>
    <lineage>
        <taxon>Eukaryota</taxon>
        <taxon>Fungi</taxon>
        <taxon>Fungi incertae sedis</taxon>
        <taxon>Zoopagomycota</taxon>
        <taxon>Kickxellomycotina</taxon>
        <taxon>Harpellomycetes</taxon>
        <taxon>Harpellales</taxon>
        <taxon>Legeriomycetaceae</taxon>
        <taxon>Zancudomyces</taxon>
    </lineage>
</organism>
<dbReference type="Proteomes" id="UP000188320">
    <property type="component" value="Unassembled WGS sequence"/>
</dbReference>
<reference evidence="2" key="1">
    <citation type="submission" date="2017-01" db="EMBL/GenBank/DDBJ databases">
        <authorList>
            <person name="Wang Y."/>
            <person name="White M."/>
            <person name="Kvist S."/>
            <person name="Moncalvo J.-M."/>
        </authorList>
    </citation>
    <scope>NUCLEOTIDE SEQUENCE [LARGE SCALE GENOMIC DNA]</scope>
    <source>
        <strain evidence="2">COL-18-3</strain>
    </source>
</reference>
<name>A0A1R1PVC7_ZANCU</name>
<comment type="caution">
    <text evidence="1">The sequence shown here is derived from an EMBL/GenBank/DDBJ whole genome shotgun (WGS) entry which is preliminary data.</text>
</comment>
<dbReference type="AlphaFoldDB" id="A0A1R1PVC7"/>
<accession>A0A1R1PVC7</accession>
<sequence length="66" mass="7665">MGDNNSVQISAYWNRLEACIYWFAKTLNEPGIMYPESIYDWIMQTTHNWAKNNEIVILGGKNLLPS</sequence>
<proteinExistence type="predicted"/>
<evidence type="ECO:0000313" key="2">
    <source>
        <dbReference type="Proteomes" id="UP000188320"/>
    </source>
</evidence>
<keyword evidence="2" id="KW-1185">Reference proteome</keyword>